<dbReference type="OrthoDB" id="9806005at2"/>
<dbReference type="Proteomes" id="UP000322214">
    <property type="component" value="Chromosome"/>
</dbReference>
<dbReference type="PANTHER" id="PTHR41368:SF1">
    <property type="entry name" value="PROTEIN YGHO"/>
    <property type="match status" value="1"/>
</dbReference>
<keyword evidence="3" id="KW-1185">Reference proteome</keyword>
<evidence type="ECO:0000259" key="1">
    <source>
        <dbReference type="PROSITE" id="PS51186"/>
    </source>
</evidence>
<dbReference type="SUPFAM" id="SSF55729">
    <property type="entry name" value="Acyl-CoA N-acyltransferases (Nat)"/>
    <property type="match status" value="1"/>
</dbReference>
<gene>
    <name evidence="2" type="ORF">MFFC18_16610</name>
</gene>
<dbReference type="EMBL" id="CP042912">
    <property type="protein sequence ID" value="QEG21802.1"/>
    <property type="molecule type" value="Genomic_DNA"/>
</dbReference>
<sequence length="375" mass="42824">MSSISVIPVSTKAQQKAFVHFVWDHYQGDPNWVPPLVHNVKELLNYKKHPFYDDAECQTFLAMDGDKVVGRIAAIIDHNHNRHHDELRGMFGFFESIDDQDVANALFDAAKKWFSDKGIGLMRGPANPSQNYEWGMLVEGFHSPPTFLMTYNKPYYDKLVLGYGFEQSQDLYSYNAPVEMLENLDPKLLFVATEATKRFNVDVRPVSKKEFAKDVGIFLKIYNSALQAQWGFTPMSEGELSSTATNLKFLIATEMTSVAEVDGKAVGIVFGLLDYNPLIKKINGKLYPFGWLRLLWGRKKLKRVRLMSTNVSPEYQRWGLGIVLMARMVPEVLKWGIDEGEFSWVLESNKLSRGTLERSGLTSDKTFRIYDYTPS</sequence>
<feature type="domain" description="N-acetyltransferase" evidence="1">
    <location>
        <begin position="201"/>
        <end position="375"/>
    </location>
</feature>
<evidence type="ECO:0000313" key="2">
    <source>
        <dbReference type="EMBL" id="QEG21802.1"/>
    </source>
</evidence>
<dbReference type="InterPro" id="IPR000182">
    <property type="entry name" value="GNAT_dom"/>
</dbReference>
<dbReference type="KEGG" id="mff:MFFC18_16610"/>
<dbReference type="PROSITE" id="PS51186">
    <property type="entry name" value="GNAT"/>
    <property type="match status" value="1"/>
</dbReference>
<dbReference type="Gene3D" id="3.40.630.30">
    <property type="match status" value="1"/>
</dbReference>
<dbReference type="RefSeq" id="WP_075085481.1">
    <property type="nucleotide sequence ID" value="NZ_CP042912.1"/>
</dbReference>
<dbReference type="PANTHER" id="PTHR41368">
    <property type="entry name" value="PROTEIN YGHO"/>
    <property type="match status" value="1"/>
</dbReference>
<dbReference type="InterPro" id="IPR016181">
    <property type="entry name" value="Acyl_CoA_acyltransferase"/>
</dbReference>
<dbReference type="STRING" id="980251.GCA_001642875_03262"/>
<evidence type="ECO:0000313" key="3">
    <source>
        <dbReference type="Proteomes" id="UP000322214"/>
    </source>
</evidence>
<protein>
    <recommendedName>
        <fullName evidence="1">N-acetyltransferase domain-containing protein</fullName>
    </recommendedName>
</protein>
<proteinExistence type="predicted"/>
<reference evidence="2 3" key="1">
    <citation type="submission" date="2019-08" db="EMBL/GenBank/DDBJ databases">
        <title>Deep-cultivation of Planctomycetes and their phenomic and genomic characterization uncovers novel biology.</title>
        <authorList>
            <person name="Wiegand S."/>
            <person name="Jogler M."/>
            <person name="Boedeker C."/>
            <person name="Pinto D."/>
            <person name="Vollmers J."/>
            <person name="Rivas-Marin E."/>
            <person name="Kohn T."/>
            <person name="Peeters S.H."/>
            <person name="Heuer A."/>
            <person name="Rast P."/>
            <person name="Oberbeckmann S."/>
            <person name="Bunk B."/>
            <person name="Jeske O."/>
            <person name="Meyerdierks A."/>
            <person name="Storesund J.E."/>
            <person name="Kallscheuer N."/>
            <person name="Luecker S."/>
            <person name="Lage O.M."/>
            <person name="Pohl T."/>
            <person name="Merkel B.J."/>
            <person name="Hornburger P."/>
            <person name="Mueller R.-W."/>
            <person name="Bruemmer F."/>
            <person name="Labrenz M."/>
            <person name="Spormann A.M."/>
            <person name="Op den Camp H."/>
            <person name="Overmann J."/>
            <person name="Amann R."/>
            <person name="Jetten M.S.M."/>
            <person name="Mascher T."/>
            <person name="Medema M.H."/>
            <person name="Devos D.P."/>
            <person name="Kaster A.-K."/>
            <person name="Ovreas L."/>
            <person name="Rohde M."/>
            <person name="Galperin M.Y."/>
            <person name="Jogler C."/>
        </authorList>
    </citation>
    <scope>NUCLEOTIDE SEQUENCE [LARGE SCALE GENOMIC DNA]</scope>
    <source>
        <strain evidence="2 3">FC18</strain>
    </source>
</reference>
<organism evidence="2 3">
    <name type="scientific">Mariniblastus fucicola</name>
    <dbReference type="NCBI Taxonomy" id="980251"/>
    <lineage>
        <taxon>Bacteria</taxon>
        <taxon>Pseudomonadati</taxon>
        <taxon>Planctomycetota</taxon>
        <taxon>Planctomycetia</taxon>
        <taxon>Pirellulales</taxon>
        <taxon>Pirellulaceae</taxon>
        <taxon>Mariniblastus</taxon>
    </lineage>
</organism>
<accession>A0A5B9PA22</accession>
<name>A0A5B9PA22_9BACT</name>
<dbReference type="AlphaFoldDB" id="A0A5B9PA22"/>
<dbReference type="GO" id="GO:0016747">
    <property type="term" value="F:acyltransferase activity, transferring groups other than amino-acyl groups"/>
    <property type="evidence" value="ECO:0007669"/>
    <property type="project" value="InterPro"/>
</dbReference>
<dbReference type="InterPro" id="IPR039968">
    <property type="entry name" value="BcerS-like"/>
</dbReference>